<dbReference type="AlphaFoldDB" id="A0A379MV38"/>
<feature type="repeat" description="TPR" evidence="1">
    <location>
        <begin position="187"/>
        <end position="220"/>
    </location>
</feature>
<dbReference type="RefSeq" id="WP_022391184.1">
    <property type="nucleotide sequence ID" value="NZ_CALVFX010000007.1"/>
</dbReference>
<dbReference type="Proteomes" id="UP000255233">
    <property type="component" value="Unassembled WGS sequence"/>
</dbReference>
<dbReference type="InterPro" id="IPR046880">
    <property type="entry name" value="TPR-S"/>
</dbReference>
<sequence>MEEKLCFVVMGFGKKTDLASGNTFDLDKTYQNIIKPIVSECGYKCVRADEVQDTGLIDRSMYALILWADLVIADISTLNPNAIYELGVRHAVKPSSTIIIKAESTSKIPFDIDHTRVFSYKHLGEDVGVDEANRMKKLLKEKILNIAKGSVKDSPVYEYLHTLQEPHMDIEEYKDIVGALAEKNDCIFALVESAKLLMKEENFSEAIKYWKKALEKNPAEPYYIQQLALCTYKQKVSKEEQEMYLNDALRILERLTDSNDPETFGLKGAIYKRLSRINNDNIGYLNRAIEYYEKGYMISYDFYTGENLAFCFDKKSTLLNDGEDEKIYCRIQAKKIREQLYKILSSKMELEDITNIPNVKWMSATFSICCYALGKQEEGRKYEKLFKDMAEQWEKDTYNFQKEELKQLINIEVD</sequence>
<name>A0A379MV38_9BACT</name>
<dbReference type="SUPFAM" id="SSF48452">
    <property type="entry name" value="TPR-like"/>
    <property type="match status" value="1"/>
</dbReference>
<dbReference type="OrthoDB" id="9815193at2"/>
<protein>
    <submittedName>
        <fullName evidence="2">Uncharacterized protein</fullName>
    </submittedName>
</protein>
<proteinExistence type="predicted"/>
<dbReference type="PROSITE" id="PS50005">
    <property type="entry name" value="TPR"/>
    <property type="match status" value="1"/>
</dbReference>
<dbReference type="STRING" id="880526.GCA_000427365_01959"/>
<reference evidence="2 3" key="1">
    <citation type="submission" date="2018-06" db="EMBL/GenBank/DDBJ databases">
        <authorList>
            <consortium name="Pathogen Informatics"/>
            <person name="Doyle S."/>
        </authorList>
    </citation>
    <scope>NUCLEOTIDE SEQUENCE [LARGE SCALE GENOMIC DNA]</scope>
    <source>
        <strain evidence="2 3">NCTC11190</strain>
    </source>
</reference>
<evidence type="ECO:0000313" key="2">
    <source>
        <dbReference type="EMBL" id="SUE34629.1"/>
    </source>
</evidence>
<evidence type="ECO:0000313" key="3">
    <source>
        <dbReference type="Proteomes" id="UP000255233"/>
    </source>
</evidence>
<keyword evidence="1" id="KW-0802">TPR repeat</keyword>
<evidence type="ECO:0000256" key="1">
    <source>
        <dbReference type="PROSITE-ProRule" id="PRU00339"/>
    </source>
</evidence>
<dbReference type="Pfam" id="PF20308">
    <property type="entry name" value="TPR-S"/>
    <property type="match status" value="1"/>
</dbReference>
<accession>A0A379MV38</accession>
<keyword evidence="3" id="KW-1185">Reference proteome</keyword>
<dbReference type="Gene3D" id="1.25.40.10">
    <property type="entry name" value="Tetratricopeptide repeat domain"/>
    <property type="match status" value="1"/>
</dbReference>
<gene>
    <name evidence="2" type="ORF">NCTC11190_01861</name>
</gene>
<dbReference type="EMBL" id="UGVL01000001">
    <property type="protein sequence ID" value="SUE34629.1"/>
    <property type="molecule type" value="Genomic_DNA"/>
</dbReference>
<dbReference type="InterPro" id="IPR019734">
    <property type="entry name" value="TPR_rpt"/>
</dbReference>
<organism evidence="2 3">
    <name type="scientific">Rikenella microfusus</name>
    <dbReference type="NCBI Taxonomy" id="28139"/>
    <lineage>
        <taxon>Bacteria</taxon>
        <taxon>Pseudomonadati</taxon>
        <taxon>Bacteroidota</taxon>
        <taxon>Bacteroidia</taxon>
        <taxon>Bacteroidales</taxon>
        <taxon>Rikenellaceae</taxon>
        <taxon>Rikenella</taxon>
    </lineage>
</organism>
<dbReference type="InterPro" id="IPR011990">
    <property type="entry name" value="TPR-like_helical_dom_sf"/>
</dbReference>